<evidence type="ECO:0000256" key="1">
    <source>
        <dbReference type="SAM" id="Phobius"/>
    </source>
</evidence>
<dbReference type="EMBL" id="BOMM01000040">
    <property type="protein sequence ID" value="GIE12703.1"/>
    <property type="molecule type" value="Genomic_DNA"/>
</dbReference>
<feature type="transmembrane region" description="Helical" evidence="1">
    <location>
        <begin position="34"/>
        <end position="54"/>
    </location>
</feature>
<accession>A0A919J4A3</accession>
<dbReference type="AlphaFoldDB" id="A0A919J4A3"/>
<keyword evidence="3" id="KW-1185">Reference proteome</keyword>
<name>A0A919J4A3_9ACTN</name>
<keyword evidence="1" id="KW-0472">Membrane</keyword>
<evidence type="ECO:0000313" key="2">
    <source>
        <dbReference type="EMBL" id="GIE12703.1"/>
    </source>
</evidence>
<reference evidence="2" key="1">
    <citation type="submission" date="2021-01" db="EMBL/GenBank/DDBJ databases">
        <title>Whole genome shotgun sequence of Actinoplanes ferrugineus NBRC 15555.</title>
        <authorList>
            <person name="Komaki H."/>
            <person name="Tamura T."/>
        </authorList>
    </citation>
    <scope>NUCLEOTIDE SEQUENCE</scope>
    <source>
        <strain evidence="2">NBRC 15555</strain>
    </source>
</reference>
<keyword evidence="1" id="KW-0812">Transmembrane</keyword>
<dbReference type="RefSeq" id="WP_203819163.1">
    <property type="nucleotide sequence ID" value="NZ_BAAABP010000022.1"/>
</dbReference>
<comment type="caution">
    <text evidence="2">The sequence shown here is derived from an EMBL/GenBank/DDBJ whole genome shotgun (WGS) entry which is preliminary data.</text>
</comment>
<organism evidence="2 3">
    <name type="scientific">Paractinoplanes ferrugineus</name>
    <dbReference type="NCBI Taxonomy" id="113564"/>
    <lineage>
        <taxon>Bacteria</taxon>
        <taxon>Bacillati</taxon>
        <taxon>Actinomycetota</taxon>
        <taxon>Actinomycetes</taxon>
        <taxon>Micromonosporales</taxon>
        <taxon>Micromonosporaceae</taxon>
        <taxon>Paractinoplanes</taxon>
    </lineage>
</organism>
<evidence type="ECO:0000313" key="3">
    <source>
        <dbReference type="Proteomes" id="UP000598174"/>
    </source>
</evidence>
<keyword evidence="1" id="KW-1133">Transmembrane helix</keyword>
<proteinExistence type="predicted"/>
<protein>
    <submittedName>
        <fullName evidence="2">Uncharacterized protein</fullName>
    </submittedName>
</protein>
<dbReference type="Proteomes" id="UP000598174">
    <property type="component" value="Unassembled WGS sequence"/>
</dbReference>
<sequence length="55" mass="5422">MLQYLLGAVAVAWGVALAVLDQPAVSGRNLNRLCVALLGGGAVLAVAGAVTAALY</sequence>
<gene>
    <name evidence="2" type="ORF">Afe05nite_45430</name>
</gene>